<keyword evidence="2" id="KW-0472">Membrane</keyword>
<accession>A0A167Q6Z5</accession>
<proteinExistence type="predicted"/>
<evidence type="ECO:0000256" key="2">
    <source>
        <dbReference type="SAM" id="Phobius"/>
    </source>
</evidence>
<feature type="compositionally biased region" description="Polar residues" evidence="1">
    <location>
        <begin position="451"/>
        <end position="475"/>
    </location>
</feature>
<feature type="transmembrane region" description="Helical" evidence="2">
    <location>
        <begin position="584"/>
        <end position="605"/>
    </location>
</feature>
<organism evidence="3 4">
    <name type="scientific">Calocera viscosa (strain TUFC12733)</name>
    <dbReference type="NCBI Taxonomy" id="1330018"/>
    <lineage>
        <taxon>Eukaryota</taxon>
        <taxon>Fungi</taxon>
        <taxon>Dikarya</taxon>
        <taxon>Basidiomycota</taxon>
        <taxon>Agaricomycotina</taxon>
        <taxon>Dacrymycetes</taxon>
        <taxon>Dacrymycetales</taxon>
        <taxon>Dacrymycetaceae</taxon>
        <taxon>Calocera</taxon>
    </lineage>
</organism>
<feature type="region of interest" description="Disordered" evidence="1">
    <location>
        <begin position="203"/>
        <end position="284"/>
    </location>
</feature>
<feature type="compositionally biased region" description="Low complexity" evidence="1">
    <location>
        <begin position="369"/>
        <end position="384"/>
    </location>
</feature>
<feature type="region of interest" description="Disordered" evidence="1">
    <location>
        <begin position="440"/>
        <end position="478"/>
    </location>
</feature>
<feature type="region of interest" description="Disordered" evidence="1">
    <location>
        <begin position="55"/>
        <end position="126"/>
    </location>
</feature>
<feature type="compositionally biased region" description="Polar residues" evidence="1">
    <location>
        <begin position="92"/>
        <end position="102"/>
    </location>
</feature>
<sequence length="606" mass="65392">MAEAPGDITLPDGLTQLSLAPPSPRCADSGEISLPSLDINSSSLYNFLTLHSPTRSSGAALEDKENAPLSRSPTGDERLTSPLRKTRLADRPQNTPPSSFSGVRSRRKVATSSTPRSGRGRPFSISSFPWVEERQSATSPHLPDVTSLSGRSARRNSAELSAWAAVGSEFGHLPDVEAAGVGWQREVAEEMVRLSLGRSGFSLPVQQRPSQREDESAPAPHAAMAPTEPAKVRLAPDTPSRPRWADFLFPSPAPAPPSSSLRLPSGRAHTDVQTGSSIPRSVSGPAAFVGQPTVRLVSGSGARSVSAPLAPPAGVGVPSIGILPASPMLFQGEQKELVDRNAILPTLPAPTPVARPALYSQRASWSSFASRTSSSSAPRSSVSRSRSEVLSQPSQELSFAGFWNPPTAENSRIEQEQRRPRPLSMREVLAPRPVVLLSSPQPGIAEVRQSRPPSSQSFAGGRTSRASRTSVQTRPGSRLSLRDVRDVLLPPTQLHSRSALRNKEFRTDLEAVEDSRLYEEREELVKSAEEKECARFRKLFLFGFLAFPLWWVGSFTRSSMATVSQEQQAGEVREWKVWQGRCRAAAAVSTLVIVIAVVLALAFALQ</sequence>
<feature type="region of interest" description="Disordered" evidence="1">
    <location>
        <begin position="1"/>
        <end position="27"/>
    </location>
</feature>
<name>A0A167Q6Z5_CALVF</name>
<feature type="compositionally biased region" description="Polar residues" evidence="1">
    <location>
        <begin position="271"/>
        <end position="280"/>
    </location>
</feature>
<dbReference type="Proteomes" id="UP000076738">
    <property type="component" value="Unassembled WGS sequence"/>
</dbReference>
<feature type="compositionally biased region" description="Polar residues" evidence="1">
    <location>
        <begin position="388"/>
        <end position="397"/>
    </location>
</feature>
<evidence type="ECO:0000313" key="3">
    <source>
        <dbReference type="EMBL" id="KZO99475.1"/>
    </source>
</evidence>
<dbReference type="OrthoDB" id="10492084at2759"/>
<feature type="region of interest" description="Disordered" evidence="1">
    <location>
        <begin position="369"/>
        <end position="426"/>
    </location>
</feature>
<keyword evidence="4" id="KW-1185">Reference proteome</keyword>
<keyword evidence="2" id="KW-1133">Transmembrane helix</keyword>
<gene>
    <name evidence="3" type="ORF">CALVIDRAFT_561334</name>
</gene>
<evidence type="ECO:0000313" key="4">
    <source>
        <dbReference type="Proteomes" id="UP000076738"/>
    </source>
</evidence>
<dbReference type="EMBL" id="KV417272">
    <property type="protein sequence ID" value="KZO99475.1"/>
    <property type="molecule type" value="Genomic_DNA"/>
</dbReference>
<feature type="transmembrane region" description="Helical" evidence="2">
    <location>
        <begin position="539"/>
        <end position="563"/>
    </location>
</feature>
<evidence type="ECO:0008006" key="5">
    <source>
        <dbReference type="Google" id="ProtNLM"/>
    </source>
</evidence>
<protein>
    <recommendedName>
        <fullName evidence="5">Transmembrane protein</fullName>
    </recommendedName>
</protein>
<keyword evidence="2" id="KW-0812">Transmembrane</keyword>
<reference evidence="3 4" key="1">
    <citation type="journal article" date="2016" name="Mol. Biol. Evol.">
        <title>Comparative Genomics of Early-Diverging Mushroom-Forming Fungi Provides Insights into the Origins of Lignocellulose Decay Capabilities.</title>
        <authorList>
            <person name="Nagy L.G."/>
            <person name="Riley R."/>
            <person name="Tritt A."/>
            <person name="Adam C."/>
            <person name="Daum C."/>
            <person name="Floudas D."/>
            <person name="Sun H."/>
            <person name="Yadav J.S."/>
            <person name="Pangilinan J."/>
            <person name="Larsson K.H."/>
            <person name="Matsuura K."/>
            <person name="Barry K."/>
            <person name="Labutti K."/>
            <person name="Kuo R."/>
            <person name="Ohm R.A."/>
            <person name="Bhattacharya S.S."/>
            <person name="Shirouzu T."/>
            <person name="Yoshinaga Y."/>
            <person name="Martin F.M."/>
            <person name="Grigoriev I.V."/>
            <person name="Hibbett D.S."/>
        </authorList>
    </citation>
    <scope>NUCLEOTIDE SEQUENCE [LARGE SCALE GENOMIC DNA]</scope>
    <source>
        <strain evidence="3 4">TUFC12733</strain>
    </source>
</reference>
<evidence type="ECO:0000256" key="1">
    <source>
        <dbReference type="SAM" id="MobiDB-lite"/>
    </source>
</evidence>
<dbReference type="AlphaFoldDB" id="A0A167Q6Z5"/>